<dbReference type="EMBL" id="BARS01019276">
    <property type="protein sequence ID" value="GAF89071.1"/>
    <property type="molecule type" value="Genomic_DNA"/>
</dbReference>
<proteinExistence type="predicted"/>
<name>X0TP92_9ZZZZ</name>
<organism evidence="1">
    <name type="scientific">marine sediment metagenome</name>
    <dbReference type="NCBI Taxonomy" id="412755"/>
    <lineage>
        <taxon>unclassified sequences</taxon>
        <taxon>metagenomes</taxon>
        <taxon>ecological metagenomes</taxon>
    </lineage>
</organism>
<sequence>NLYNREPVPSVAQWMDGEIKIMWSIQKNNGIIEGWHGDGNFARTTIMYCFWKTKGLTIKPWREDVILGAVQDGDVLKISISTRRGWKGKIIFDSPRHQTIMKMPLDWPRINQFPEWFTAKSEKHYAVHDLIYNAKKIYTGRQLQEGLTIHLEPRIERYLLVE</sequence>
<protein>
    <submittedName>
        <fullName evidence="1">Uncharacterized protein</fullName>
    </submittedName>
</protein>
<comment type="caution">
    <text evidence="1">The sequence shown here is derived from an EMBL/GenBank/DDBJ whole genome shotgun (WGS) entry which is preliminary data.</text>
</comment>
<gene>
    <name evidence="1" type="ORF">S01H1_31261</name>
</gene>
<evidence type="ECO:0000313" key="1">
    <source>
        <dbReference type="EMBL" id="GAF89071.1"/>
    </source>
</evidence>
<accession>X0TP92</accession>
<feature type="non-terminal residue" evidence="1">
    <location>
        <position position="1"/>
    </location>
</feature>
<dbReference type="AlphaFoldDB" id="X0TP92"/>
<reference evidence="1" key="1">
    <citation type="journal article" date="2014" name="Front. Microbiol.">
        <title>High frequency of phylogenetically diverse reductive dehalogenase-homologous genes in deep subseafloor sedimentary metagenomes.</title>
        <authorList>
            <person name="Kawai M."/>
            <person name="Futagami T."/>
            <person name="Toyoda A."/>
            <person name="Takaki Y."/>
            <person name="Nishi S."/>
            <person name="Hori S."/>
            <person name="Arai W."/>
            <person name="Tsubouchi T."/>
            <person name="Morono Y."/>
            <person name="Uchiyama I."/>
            <person name="Ito T."/>
            <person name="Fujiyama A."/>
            <person name="Inagaki F."/>
            <person name="Takami H."/>
        </authorList>
    </citation>
    <scope>NUCLEOTIDE SEQUENCE</scope>
    <source>
        <strain evidence="1">Expedition CK06-06</strain>
    </source>
</reference>